<evidence type="ECO:0000256" key="3">
    <source>
        <dbReference type="ARBA" id="ARBA00022833"/>
    </source>
</evidence>
<dbReference type="SUPFAM" id="SSF57903">
    <property type="entry name" value="FYVE/PHD zinc finger"/>
    <property type="match status" value="1"/>
</dbReference>
<evidence type="ECO:0000256" key="5">
    <source>
        <dbReference type="SAM" id="MobiDB-lite"/>
    </source>
</evidence>
<keyword evidence="1" id="KW-0479">Metal-binding</keyword>
<dbReference type="InterPro" id="IPR013083">
    <property type="entry name" value="Znf_RING/FYVE/PHD"/>
</dbReference>
<feature type="non-terminal residue" evidence="7">
    <location>
        <position position="123"/>
    </location>
</feature>
<feature type="region of interest" description="Disordered" evidence="5">
    <location>
        <begin position="101"/>
        <end position="123"/>
    </location>
</feature>
<dbReference type="InterPro" id="IPR019787">
    <property type="entry name" value="Znf_PHD-finger"/>
</dbReference>
<evidence type="ECO:0000313" key="8">
    <source>
        <dbReference type="EMBL" id="JAT86207.1"/>
    </source>
</evidence>
<dbReference type="AlphaFoldDB" id="A0A1E1WGP7"/>
<reference evidence="7" key="1">
    <citation type="submission" date="2015-09" db="EMBL/GenBank/DDBJ databases">
        <title>De novo assembly of Pectinophora gossypiella (Pink Bollworm) gut transcriptome.</title>
        <authorList>
            <person name="Tassone E.E."/>
        </authorList>
    </citation>
    <scope>NUCLEOTIDE SEQUENCE</scope>
</reference>
<accession>A0A1E1WGP7</accession>
<evidence type="ECO:0000256" key="2">
    <source>
        <dbReference type="ARBA" id="ARBA00022771"/>
    </source>
</evidence>
<dbReference type="PROSITE" id="PS01359">
    <property type="entry name" value="ZF_PHD_1"/>
    <property type="match status" value="1"/>
</dbReference>
<evidence type="ECO:0000313" key="7">
    <source>
        <dbReference type="EMBL" id="JAT86087.1"/>
    </source>
</evidence>
<dbReference type="InterPro" id="IPR011011">
    <property type="entry name" value="Znf_FYVE_PHD"/>
</dbReference>
<name>A0A1E1WGP7_PECGO</name>
<dbReference type="InterPro" id="IPR019786">
    <property type="entry name" value="Zinc_finger_PHD-type_CS"/>
</dbReference>
<dbReference type="PROSITE" id="PS50016">
    <property type="entry name" value="ZF_PHD_2"/>
    <property type="match status" value="1"/>
</dbReference>
<protein>
    <recommendedName>
        <fullName evidence="6">PHD-type domain-containing protein</fullName>
    </recommendedName>
</protein>
<gene>
    <name evidence="7" type="ORF">g.4601</name>
    <name evidence="8" type="ORF">g.4602</name>
</gene>
<evidence type="ECO:0000259" key="6">
    <source>
        <dbReference type="PROSITE" id="PS50016"/>
    </source>
</evidence>
<dbReference type="GO" id="GO:0008270">
    <property type="term" value="F:zinc ion binding"/>
    <property type="evidence" value="ECO:0007669"/>
    <property type="project" value="UniProtKB-KW"/>
</dbReference>
<organism evidence="7">
    <name type="scientific">Pectinophora gossypiella</name>
    <name type="common">Cotton pink bollworm</name>
    <name type="synonym">Depressaria gossypiella</name>
    <dbReference type="NCBI Taxonomy" id="13191"/>
    <lineage>
        <taxon>Eukaryota</taxon>
        <taxon>Metazoa</taxon>
        <taxon>Ecdysozoa</taxon>
        <taxon>Arthropoda</taxon>
        <taxon>Hexapoda</taxon>
        <taxon>Insecta</taxon>
        <taxon>Pterygota</taxon>
        <taxon>Neoptera</taxon>
        <taxon>Endopterygota</taxon>
        <taxon>Lepidoptera</taxon>
        <taxon>Glossata</taxon>
        <taxon>Ditrysia</taxon>
        <taxon>Gelechioidea</taxon>
        <taxon>Gelechiidae</taxon>
        <taxon>Apatetrinae</taxon>
        <taxon>Pectinophora</taxon>
    </lineage>
</organism>
<dbReference type="EMBL" id="GDQN01004967">
    <property type="protein sequence ID" value="JAT86087.1"/>
    <property type="molecule type" value="Transcribed_RNA"/>
</dbReference>
<dbReference type="Gene3D" id="3.30.40.10">
    <property type="entry name" value="Zinc/RING finger domain, C3HC4 (zinc finger)"/>
    <property type="match status" value="1"/>
</dbReference>
<keyword evidence="2 4" id="KW-0863">Zinc-finger</keyword>
<evidence type="ECO:0000256" key="1">
    <source>
        <dbReference type="ARBA" id="ARBA00022723"/>
    </source>
</evidence>
<sequence>MASKDNNICIRCKKAFTDRQILTCCICDGKYHIDCANVSSKRFYLMETERKSSWKCINCISTKQTPDNVTRRNYKVNVQIENSFESLCDEEDESDNMLEFTSASPKNESALNRSCPDIGPGNA</sequence>
<proteinExistence type="predicted"/>
<feature type="compositionally biased region" description="Polar residues" evidence="5">
    <location>
        <begin position="101"/>
        <end position="112"/>
    </location>
</feature>
<dbReference type="EMBL" id="GDQN01004847">
    <property type="protein sequence ID" value="JAT86207.1"/>
    <property type="molecule type" value="Transcribed_RNA"/>
</dbReference>
<dbReference type="SMART" id="SM00249">
    <property type="entry name" value="PHD"/>
    <property type="match status" value="1"/>
</dbReference>
<keyword evidence="3" id="KW-0862">Zinc</keyword>
<feature type="domain" description="PHD-type" evidence="6">
    <location>
        <begin position="6"/>
        <end position="62"/>
    </location>
</feature>
<evidence type="ECO:0000256" key="4">
    <source>
        <dbReference type="PROSITE-ProRule" id="PRU00146"/>
    </source>
</evidence>
<dbReference type="InterPro" id="IPR001965">
    <property type="entry name" value="Znf_PHD"/>
</dbReference>